<evidence type="ECO:0000259" key="6">
    <source>
        <dbReference type="Pfam" id="PF01628"/>
    </source>
</evidence>
<dbReference type="NCBIfam" id="TIGR00331">
    <property type="entry name" value="hrcA"/>
    <property type="match status" value="1"/>
</dbReference>
<dbReference type="Proteomes" id="UP000247612">
    <property type="component" value="Unassembled WGS sequence"/>
</dbReference>
<dbReference type="InterPro" id="IPR023120">
    <property type="entry name" value="WHTH_transcript_rep_HrcA_IDD"/>
</dbReference>
<evidence type="ECO:0000256" key="1">
    <source>
        <dbReference type="ARBA" id="ARBA00022491"/>
    </source>
</evidence>
<keyword evidence="4 5" id="KW-0804">Transcription</keyword>
<comment type="function">
    <text evidence="5">Negative regulator of class I heat shock genes (grpE-dnaK-dnaJ and groELS operons). Prevents heat-shock induction of these operons.</text>
</comment>
<evidence type="ECO:0000313" key="8">
    <source>
        <dbReference type="EMBL" id="PXX80555.1"/>
    </source>
</evidence>
<dbReference type="GO" id="GO:0003677">
    <property type="term" value="F:DNA binding"/>
    <property type="evidence" value="ECO:0007669"/>
    <property type="project" value="InterPro"/>
</dbReference>
<evidence type="ECO:0000313" key="7">
    <source>
        <dbReference type="EMBL" id="MDY5166662.1"/>
    </source>
</evidence>
<dbReference type="RefSeq" id="WP_022938333.1">
    <property type="nucleotide sequence ID" value="NZ_BAABZA010000008.1"/>
</dbReference>
<keyword evidence="1 5" id="KW-0678">Repressor</keyword>
<dbReference type="Pfam" id="PF01628">
    <property type="entry name" value="HrcA"/>
    <property type="match status" value="1"/>
</dbReference>
<accession>A0A2V2FRE7</accession>
<evidence type="ECO:0000256" key="2">
    <source>
        <dbReference type="ARBA" id="ARBA00023015"/>
    </source>
</evidence>
<dbReference type="SUPFAM" id="SSF46785">
    <property type="entry name" value="Winged helix' DNA-binding domain"/>
    <property type="match status" value="1"/>
</dbReference>
<proteinExistence type="inferred from homology"/>
<dbReference type="EMBL" id="JALDAW010000002">
    <property type="protein sequence ID" value="MDY5166662.1"/>
    <property type="molecule type" value="Genomic_DNA"/>
</dbReference>
<keyword evidence="2 5" id="KW-0805">Transcription regulation</keyword>
<feature type="domain" description="Heat-inducible transcription repressor HrcA C-terminal" evidence="6">
    <location>
        <begin position="105"/>
        <end position="322"/>
    </location>
</feature>
<dbReference type="AlphaFoldDB" id="A0A2V2FRE7"/>
<dbReference type="STRING" id="1034346.GCA_000313565_02028"/>
<keyword evidence="3 5" id="KW-0346">Stress response</keyword>
<protein>
    <recommendedName>
        <fullName evidence="5">Heat-inducible transcription repressor HrcA</fullName>
    </recommendedName>
</protein>
<name>A0A2V2FRE7_9FIRM</name>
<dbReference type="HAMAP" id="MF_00081">
    <property type="entry name" value="HrcA"/>
    <property type="match status" value="1"/>
</dbReference>
<dbReference type="PANTHER" id="PTHR34824">
    <property type="entry name" value="HEAT-INDUCIBLE TRANSCRIPTION REPRESSOR HRCA"/>
    <property type="match status" value="1"/>
</dbReference>
<organism evidence="8 9">
    <name type="scientific">Dielma fastidiosa</name>
    <dbReference type="NCBI Taxonomy" id="1034346"/>
    <lineage>
        <taxon>Bacteria</taxon>
        <taxon>Bacillati</taxon>
        <taxon>Bacillota</taxon>
        <taxon>Erysipelotrichia</taxon>
        <taxon>Erysipelotrichales</taxon>
        <taxon>Erysipelotrichaceae</taxon>
        <taxon>Dielma</taxon>
    </lineage>
</organism>
<dbReference type="EMBL" id="QJKH01000003">
    <property type="protein sequence ID" value="PXX80555.1"/>
    <property type="molecule type" value="Genomic_DNA"/>
</dbReference>
<evidence type="ECO:0000313" key="9">
    <source>
        <dbReference type="Proteomes" id="UP000247612"/>
    </source>
</evidence>
<evidence type="ECO:0000256" key="4">
    <source>
        <dbReference type="ARBA" id="ARBA00023163"/>
    </source>
</evidence>
<dbReference type="InterPro" id="IPR029016">
    <property type="entry name" value="GAF-like_dom_sf"/>
</dbReference>
<keyword evidence="9" id="KW-1185">Reference proteome</keyword>
<dbReference type="Proteomes" id="UP001276902">
    <property type="component" value="Unassembled WGS sequence"/>
</dbReference>
<gene>
    <name evidence="5 7" type="primary">hrcA</name>
    <name evidence="8" type="ORF">DES51_103150</name>
    <name evidence="7" type="ORF">MQE39_00795</name>
</gene>
<dbReference type="SUPFAM" id="SSF55781">
    <property type="entry name" value="GAF domain-like"/>
    <property type="match status" value="1"/>
</dbReference>
<dbReference type="InterPro" id="IPR002571">
    <property type="entry name" value="HrcA"/>
</dbReference>
<sequence length="339" mass="38737">MDQLTFRQTKVFKTIVDEFIRTAEPVGSKTLLTLLDFNCSSATLRNEMAALEEMGLLEKTHTSSGRIPSSKGYRYYVDNLMEKQLDQKVVNALQTVFDARNMSIDEVVRQSCDILSQMTNLTSVVLGPESRYQTLQHISLIPINERSAVAIFITNHGHTENKTFQFEDNISMSDITTCCNILNENLCGIALNEVVEKMKEIEPLLAGKVKRHEILFEAFVNAFVRFASDQVYLSGQKNMLYQPEFADIEKLKQLMSMLENSSLWRQIGYGNEEMAIRIGTDNRELMNIDDVSVISSKFKINKDEEGQLMVVGPTRMPYNQVVALMEYMSQQIEKMFNNE</sequence>
<dbReference type="PANTHER" id="PTHR34824:SF1">
    <property type="entry name" value="HEAT-INDUCIBLE TRANSCRIPTION REPRESSOR HRCA"/>
    <property type="match status" value="1"/>
</dbReference>
<evidence type="ECO:0000256" key="5">
    <source>
        <dbReference type="HAMAP-Rule" id="MF_00081"/>
    </source>
</evidence>
<dbReference type="Gene3D" id="3.30.390.60">
    <property type="entry name" value="Heat-inducible transcription repressor hrca homolog, domain 3"/>
    <property type="match status" value="1"/>
</dbReference>
<dbReference type="InterPro" id="IPR036388">
    <property type="entry name" value="WH-like_DNA-bd_sf"/>
</dbReference>
<dbReference type="OrthoDB" id="9783139at2"/>
<reference evidence="7" key="2">
    <citation type="submission" date="2022-03" db="EMBL/GenBank/DDBJ databases">
        <title>First case of bacteraemia caused by Dielma fastidiosa in a patient hospitalised with diverticulitis.</title>
        <authorList>
            <person name="Forman-Ankjaer B."/>
            <person name="Hvid-Jensen F."/>
            <person name="Kobel C.M."/>
            <person name="Greve T."/>
        </authorList>
    </citation>
    <scope>NUCLEOTIDE SEQUENCE</scope>
    <source>
        <strain evidence="7">AUH_DF_2021</strain>
    </source>
</reference>
<dbReference type="Gene3D" id="1.10.10.10">
    <property type="entry name" value="Winged helix-like DNA-binding domain superfamily/Winged helix DNA-binding domain"/>
    <property type="match status" value="1"/>
</dbReference>
<dbReference type="GO" id="GO:0045892">
    <property type="term" value="P:negative regulation of DNA-templated transcription"/>
    <property type="evidence" value="ECO:0007669"/>
    <property type="project" value="UniProtKB-UniRule"/>
</dbReference>
<reference evidence="8 9" key="1">
    <citation type="submission" date="2018-05" db="EMBL/GenBank/DDBJ databases">
        <title>Genomic Encyclopedia of Type Strains, Phase IV (KMG-IV): sequencing the most valuable type-strain genomes for metagenomic binning, comparative biology and taxonomic classification.</title>
        <authorList>
            <person name="Goeker M."/>
        </authorList>
    </citation>
    <scope>NUCLEOTIDE SEQUENCE [LARGE SCALE GENOMIC DNA]</scope>
    <source>
        <strain evidence="8 9">JC118</strain>
    </source>
</reference>
<comment type="similarity">
    <text evidence="5">Belongs to the HrcA family.</text>
</comment>
<dbReference type="Gene3D" id="3.30.450.40">
    <property type="match status" value="1"/>
</dbReference>
<evidence type="ECO:0000256" key="3">
    <source>
        <dbReference type="ARBA" id="ARBA00023016"/>
    </source>
</evidence>
<dbReference type="PIRSF" id="PIRSF005485">
    <property type="entry name" value="HrcA"/>
    <property type="match status" value="1"/>
</dbReference>
<dbReference type="InterPro" id="IPR036390">
    <property type="entry name" value="WH_DNA-bd_sf"/>
</dbReference>
<dbReference type="InterPro" id="IPR021153">
    <property type="entry name" value="HrcA_C"/>
</dbReference>
<comment type="caution">
    <text evidence="8">The sequence shown here is derived from an EMBL/GenBank/DDBJ whole genome shotgun (WGS) entry which is preliminary data.</text>
</comment>
<dbReference type="GeneID" id="94441498"/>